<keyword evidence="2" id="KW-0489">Methyltransferase</keyword>
<dbReference type="SUPFAM" id="SSF53335">
    <property type="entry name" value="S-adenosyl-L-methionine-dependent methyltransferases"/>
    <property type="match status" value="1"/>
</dbReference>
<evidence type="ECO:0000256" key="4">
    <source>
        <dbReference type="ARBA" id="ARBA00022691"/>
    </source>
</evidence>
<dbReference type="GO" id="GO:0032259">
    <property type="term" value="P:methylation"/>
    <property type="evidence" value="ECO:0007669"/>
    <property type="project" value="UniProtKB-KW"/>
</dbReference>
<dbReference type="PANTHER" id="PTHR12829:SF7">
    <property type="entry name" value="N6-ADENOSINE-METHYLTRANSFERASE CATALYTIC SUBUNIT"/>
    <property type="match status" value="1"/>
</dbReference>
<keyword evidence="4" id="KW-0949">S-adenosyl-L-methionine</keyword>
<dbReference type="InterPro" id="IPR029063">
    <property type="entry name" value="SAM-dependent_MTases_sf"/>
</dbReference>
<dbReference type="Pfam" id="PF05063">
    <property type="entry name" value="MT-A70"/>
    <property type="match status" value="1"/>
</dbReference>
<protein>
    <recommendedName>
        <fullName evidence="1">mRNA m(6)A methyltransferase</fullName>
        <ecNumber evidence="1">2.1.1.348</ecNumber>
    </recommendedName>
</protein>
<dbReference type="AlphaFoldDB" id="A0A1L0CWJ9"/>
<dbReference type="GO" id="GO:1902974">
    <property type="term" value="P:meiotic DNA replication initiation"/>
    <property type="evidence" value="ECO:0007669"/>
    <property type="project" value="EnsemblFungi"/>
</dbReference>
<proteinExistence type="inferred from homology"/>
<dbReference type="GO" id="GO:0001734">
    <property type="term" value="F:mRNA m(6)A methyltransferase activity"/>
    <property type="evidence" value="ECO:0007669"/>
    <property type="project" value="UniProtKB-EC"/>
</dbReference>
<dbReference type="OrthoDB" id="10262526at2759"/>
<organism evidence="7 8">
    <name type="scientific">Hanseniaspora guilliermondii</name>
    <dbReference type="NCBI Taxonomy" id="56406"/>
    <lineage>
        <taxon>Eukaryota</taxon>
        <taxon>Fungi</taxon>
        <taxon>Dikarya</taxon>
        <taxon>Ascomycota</taxon>
        <taxon>Saccharomycotina</taxon>
        <taxon>Saccharomycetes</taxon>
        <taxon>Saccharomycodales</taxon>
        <taxon>Saccharomycodaceae</taxon>
        <taxon>Hanseniaspora</taxon>
    </lineage>
</organism>
<dbReference type="EMBL" id="FQNF01000019">
    <property type="protein sequence ID" value="SGZ39207.1"/>
    <property type="molecule type" value="Genomic_DNA"/>
</dbReference>
<evidence type="ECO:0000256" key="5">
    <source>
        <dbReference type="ARBA" id="ARBA00048957"/>
    </source>
</evidence>
<dbReference type="EC" id="2.1.1.348" evidence="1"/>
<evidence type="ECO:0000313" key="7">
    <source>
        <dbReference type="EMBL" id="SGZ39207.1"/>
    </source>
</evidence>
<keyword evidence="8" id="KW-1185">Reference proteome</keyword>
<evidence type="ECO:0000256" key="6">
    <source>
        <dbReference type="PROSITE-ProRule" id="PRU00489"/>
    </source>
</evidence>
<dbReference type="Gene3D" id="3.40.50.150">
    <property type="entry name" value="Vaccinia Virus protein VP39"/>
    <property type="match status" value="1"/>
</dbReference>
<evidence type="ECO:0000256" key="1">
    <source>
        <dbReference type="ARBA" id="ARBA00012160"/>
    </source>
</evidence>
<evidence type="ECO:0000256" key="3">
    <source>
        <dbReference type="ARBA" id="ARBA00022679"/>
    </source>
</evidence>
<evidence type="ECO:0000256" key="2">
    <source>
        <dbReference type="ARBA" id="ARBA00022603"/>
    </source>
</evidence>
<keyword evidence="3" id="KW-0808">Transferase</keyword>
<gene>
    <name evidence="7" type="ORF">HGUI_01407</name>
</gene>
<dbReference type="GO" id="GO:0003676">
    <property type="term" value="F:nucleic acid binding"/>
    <property type="evidence" value="ECO:0007669"/>
    <property type="project" value="InterPro"/>
</dbReference>
<comment type="similarity">
    <text evidence="6">Belongs to the MT-A70-like family.</text>
</comment>
<dbReference type="GO" id="GO:2000221">
    <property type="term" value="P:negative regulation of pseudohyphal growth"/>
    <property type="evidence" value="ECO:0007669"/>
    <property type="project" value="EnsemblFungi"/>
</dbReference>
<dbReference type="PROSITE" id="PS51143">
    <property type="entry name" value="MT_A70"/>
    <property type="match status" value="1"/>
</dbReference>
<dbReference type="VEuPathDB" id="FungiDB:HGUI_01407"/>
<comment type="catalytic activity">
    <reaction evidence="5">
        <text>an adenosine in mRNA + S-adenosyl-L-methionine = an N(6)-methyladenosine in mRNA + S-adenosyl-L-homocysteine + H(+)</text>
        <dbReference type="Rhea" id="RHEA:55584"/>
        <dbReference type="Rhea" id="RHEA-COMP:12414"/>
        <dbReference type="Rhea" id="RHEA-COMP:12417"/>
        <dbReference type="ChEBI" id="CHEBI:15378"/>
        <dbReference type="ChEBI" id="CHEBI:57856"/>
        <dbReference type="ChEBI" id="CHEBI:59789"/>
        <dbReference type="ChEBI" id="CHEBI:74411"/>
        <dbReference type="ChEBI" id="CHEBI:74449"/>
        <dbReference type="EC" id="2.1.1.348"/>
    </reaction>
</comment>
<reference evidence="8" key="1">
    <citation type="submission" date="2016-11" db="EMBL/GenBank/DDBJ databases">
        <authorList>
            <person name="Guldener U."/>
        </authorList>
    </citation>
    <scope>NUCLEOTIDE SEQUENCE [LARGE SCALE GENOMIC DNA]</scope>
</reference>
<dbReference type="PANTHER" id="PTHR12829">
    <property type="entry name" value="N6-ADENOSINE-METHYLTRANSFERASE"/>
    <property type="match status" value="1"/>
</dbReference>
<dbReference type="GO" id="GO:0005730">
    <property type="term" value="C:nucleolus"/>
    <property type="evidence" value="ECO:0007669"/>
    <property type="project" value="EnsemblFungi"/>
</dbReference>
<dbReference type="InterPro" id="IPR007757">
    <property type="entry name" value="MT-A70-like"/>
</dbReference>
<dbReference type="InterPro" id="IPR002052">
    <property type="entry name" value="DNA_methylase_N6_adenine_CS"/>
</dbReference>
<evidence type="ECO:0000313" key="8">
    <source>
        <dbReference type="Proteomes" id="UP000183365"/>
    </source>
</evidence>
<accession>A0A1L0CWJ9</accession>
<name>A0A1L0CWJ9_9ASCO</name>
<dbReference type="GO" id="GO:0036396">
    <property type="term" value="C:RNA N6-methyladenosine methyltransferase complex"/>
    <property type="evidence" value="ECO:0007669"/>
    <property type="project" value="EnsemblFungi"/>
</dbReference>
<sequence length="515" mass="60840">MKLNYYNDINVDLLSFIVMIYEHTRTRYNLDILHTSFNKYNNYEISRETLMNDLHTIINHYINIGTNDVFFDTVSDNILVVQNIIDLKSLLERVLMKNTSTETPIIIKNEKNDDVDMKAQQLKFFQLLENNNKKSEDLELHNLKSCYNTVNKILSKKTAFYHLHRERLKETTSKHSFVNMCTNDENFKHSMKILKYFNMKSKDKVKWNRYKNQLTKEEIECFSKNKHFLPILIKNVTDMSLGDCSYLDTCHKFQQNPNSCKYVHYFVYNPLDITQPSVQYCKYHELESEEDQVDPLFTFNLSNYKRTKKRPLGITCDIRKYDFDIIKESCFNAVIADPPWNIHMNVANGGCNDEELFELPLDKIHTPMINYTLMDYTERRKIYKDGGIMALWVTVRSINLGKKLLLANGYKIANELSWIKINQLCRTIVTGRTGHWLNHSKEHLLIGYKGGIDNWLLLRQQDLDLIVSQTRETNRKPDELYEILERLCGDHSLNLELFGRKNNLREGWVTLGNEI</sequence>
<dbReference type="Proteomes" id="UP000183365">
    <property type="component" value="Unassembled WGS sequence"/>
</dbReference>
<dbReference type="PROSITE" id="PS00092">
    <property type="entry name" value="N6_MTASE"/>
    <property type="match status" value="1"/>
</dbReference>
<dbReference type="GO" id="GO:0005737">
    <property type="term" value="C:cytoplasm"/>
    <property type="evidence" value="ECO:0007669"/>
    <property type="project" value="EnsemblFungi"/>
</dbReference>